<reference evidence="2 3" key="1">
    <citation type="journal article" date="2015" name="Genome Biol. Evol.">
        <title>Comparative Genomics of a Bacterivorous Green Alga Reveals Evolutionary Causalities and Consequences of Phago-Mixotrophic Mode of Nutrition.</title>
        <authorList>
            <person name="Burns J.A."/>
            <person name="Paasch A."/>
            <person name="Narechania A."/>
            <person name="Kim E."/>
        </authorList>
    </citation>
    <scope>NUCLEOTIDE SEQUENCE [LARGE SCALE GENOMIC DNA]</scope>
    <source>
        <strain evidence="2 3">PLY_AMNH</strain>
    </source>
</reference>
<name>A0AAE0LC38_9CHLO</name>
<feature type="region of interest" description="Disordered" evidence="1">
    <location>
        <begin position="193"/>
        <end position="225"/>
    </location>
</feature>
<organism evidence="2 3">
    <name type="scientific">Cymbomonas tetramitiformis</name>
    <dbReference type="NCBI Taxonomy" id="36881"/>
    <lineage>
        <taxon>Eukaryota</taxon>
        <taxon>Viridiplantae</taxon>
        <taxon>Chlorophyta</taxon>
        <taxon>Pyramimonadophyceae</taxon>
        <taxon>Pyramimonadales</taxon>
        <taxon>Pyramimonadaceae</taxon>
        <taxon>Cymbomonas</taxon>
    </lineage>
</organism>
<evidence type="ECO:0000313" key="2">
    <source>
        <dbReference type="EMBL" id="KAK3279617.1"/>
    </source>
</evidence>
<protein>
    <submittedName>
        <fullName evidence="2">Uncharacterized protein</fullName>
    </submittedName>
</protein>
<proteinExistence type="predicted"/>
<feature type="region of interest" description="Disordered" evidence="1">
    <location>
        <begin position="278"/>
        <end position="311"/>
    </location>
</feature>
<gene>
    <name evidence="2" type="ORF">CYMTET_12509</name>
</gene>
<evidence type="ECO:0000313" key="3">
    <source>
        <dbReference type="Proteomes" id="UP001190700"/>
    </source>
</evidence>
<comment type="caution">
    <text evidence="2">The sequence shown here is derived from an EMBL/GenBank/DDBJ whole genome shotgun (WGS) entry which is preliminary data.</text>
</comment>
<sequence>MARVAEVSAAVRRRYSRTGVQEQSGASSEQAMALAEGGVATLMGASRRMAGLLGGVAGMVRVTREMWGGSRVELTHAGPLRARGPISAAMTTYNSEQLSGRRRPDGELSATVRAWDTQATVGMGPQVGTVVGQVWSTLLKFAASSQGIQCKGFSHMDLVLGVEGCRRKSGAQVRMRAAQFIILSPLGQPLGTALGDSGRGGGGQALLRPGSRAGRGQRDGPECGLGGEEVARVAELSRLQRHCSSVLAGQSQRGSGGPVRLREQRSGPARRLAWWRYGSHSSGGRDEPASGTRQQCASGADAEGLGWLSEA</sequence>
<dbReference type="AlphaFoldDB" id="A0AAE0LC38"/>
<keyword evidence="3" id="KW-1185">Reference proteome</keyword>
<dbReference type="Proteomes" id="UP001190700">
    <property type="component" value="Unassembled WGS sequence"/>
</dbReference>
<accession>A0AAE0LC38</accession>
<dbReference type="EMBL" id="LGRX02004761">
    <property type="protein sequence ID" value="KAK3279617.1"/>
    <property type="molecule type" value="Genomic_DNA"/>
</dbReference>
<evidence type="ECO:0000256" key="1">
    <source>
        <dbReference type="SAM" id="MobiDB-lite"/>
    </source>
</evidence>